<reference evidence="2 3" key="2">
    <citation type="journal article" date="2010" name="Nucleic Acids Res.">
        <title>BeetleBase in 2010: revisions to provide comprehensive genomic information for Tribolium castaneum.</title>
        <authorList>
            <person name="Kim H.S."/>
            <person name="Murphy T."/>
            <person name="Xia J."/>
            <person name="Caragea D."/>
            <person name="Park Y."/>
            <person name="Beeman R.W."/>
            <person name="Lorenzen M.D."/>
            <person name="Butcher S."/>
            <person name="Manak J.R."/>
            <person name="Brown S.J."/>
        </authorList>
    </citation>
    <scope>NUCLEOTIDE SEQUENCE [LARGE SCALE GENOMIC DNA]</scope>
    <source>
        <strain evidence="2 3">Georgia GA2</strain>
    </source>
</reference>
<dbReference type="OMA" id="NCKNIDA"/>
<protein>
    <submittedName>
        <fullName evidence="2">Uncharacterized protein</fullName>
    </submittedName>
</protein>
<feature type="compositionally biased region" description="Polar residues" evidence="1">
    <location>
        <begin position="38"/>
        <end position="53"/>
    </location>
</feature>
<dbReference type="PANTHER" id="PTHR34239">
    <property type="entry name" value="APPLE DOMAIN-CONTAINING PROTEIN"/>
    <property type="match status" value="1"/>
</dbReference>
<evidence type="ECO:0000313" key="2">
    <source>
        <dbReference type="EMBL" id="KYB24627.1"/>
    </source>
</evidence>
<evidence type="ECO:0000256" key="1">
    <source>
        <dbReference type="SAM" id="MobiDB-lite"/>
    </source>
</evidence>
<dbReference type="AlphaFoldDB" id="A0A139W9M6"/>
<name>A0A139W9M6_TRICA</name>
<feature type="compositionally biased region" description="Basic residues" evidence="1">
    <location>
        <begin position="22"/>
        <end position="32"/>
    </location>
</feature>
<proteinExistence type="predicted"/>
<reference evidence="2 3" key="1">
    <citation type="journal article" date="2008" name="Nature">
        <title>The genome of the model beetle and pest Tribolium castaneum.</title>
        <authorList>
            <consortium name="Tribolium Genome Sequencing Consortium"/>
            <person name="Richards S."/>
            <person name="Gibbs R.A."/>
            <person name="Weinstock G.M."/>
            <person name="Brown S.J."/>
            <person name="Denell R."/>
            <person name="Beeman R.W."/>
            <person name="Gibbs R."/>
            <person name="Beeman R.W."/>
            <person name="Brown S.J."/>
            <person name="Bucher G."/>
            <person name="Friedrich M."/>
            <person name="Grimmelikhuijzen C.J."/>
            <person name="Klingler M."/>
            <person name="Lorenzen M."/>
            <person name="Richards S."/>
            <person name="Roth S."/>
            <person name="Schroder R."/>
            <person name="Tautz D."/>
            <person name="Zdobnov E.M."/>
            <person name="Muzny D."/>
            <person name="Gibbs R.A."/>
            <person name="Weinstock G.M."/>
            <person name="Attaway T."/>
            <person name="Bell S."/>
            <person name="Buhay C.J."/>
            <person name="Chandrabose M.N."/>
            <person name="Chavez D."/>
            <person name="Clerk-Blankenburg K.P."/>
            <person name="Cree A."/>
            <person name="Dao M."/>
            <person name="Davis C."/>
            <person name="Chacko J."/>
            <person name="Dinh H."/>
            <person name="Dugan-Rocha S."/>
            <person name="Fowler G."/>
            <person name="Garner T.T."/>
            <person name="Garnes J."/>
            <person name="Gnirke A."/>
            <person name="Hawes A."/>
            <person name="Hernandez J."/>
            <person name="Hines S."/>
            <person name="Holder M."/>
            <person name="Hume J."/>
            <person name="Jhangiani S.N."/>
            <person name="Joshi V."/>
            <person name="Khan Z.M."/>
            <person name="Jackson L."/>
            <person name="Kovar C."/>
            <person name="Kowis A."/>
            <person name="Lee S."/>
            <person name="Lewis L.R."/>
            <person name="Margolis J."/>
            <person name="Morgan M."/>
            <person name="Nazareth L.V."/>
            <person name="Nguyen N."/>
            <person name="Okwuonu G."/>
            <person name="Parker D."/>
            <person name="Richards S."/>
            <person name="Ruiz S.J."/>
            <person name="Santibanez J."/>
            <person name="Savard J."/>
            <person name="Scherer S.E."/>
            <person name="Schneider B."/>
            <person name="Sodergren E."/>
            <person name="Tautz D."/>
            <person name="Vattahil S."/>
            <person name="Villasana D."/>
            <person name="White C.S."/>
            <person name="Wright R."/>
            <person name="Park Y."/>
            <person name="Beeman R.W."/>
            <person name="Lord J."/>
            <person name="Oppert B."/>
            <person name="Lorenzen M."/>
            <person name="Brown S."/>
            <person name="Wang L."/>
            <person name="Savard J."/>
            <person name="Tautz D."/>
            <person name="Richards S."/>
            <person name="Weinstock G."/>
            <person name="Gibbs R.A."/>
            <person name="Liu Y."/>
            <person name="Worley K."/>
            <person name="Weinstock G."/>
            <person name="Elsik C.G."/>
            <person name="Reese J.T."/>
            <person name="Elhaik E."/>
            <person name="Landan G."/>
            <person name="Graur D."/>
            <person name="Arensburger P."/>
            <person name="Atkinson P."/>
            <person name="Beeman R.W."/>
            <person name="Beidler J."/>
            <person name="Brown S.J."/>
            <person name="Demuth J.P."/>
            <person name="Drury D.W."/>
            <person name="Du Y.Z."/>
            <person name="Fujiwara H."/>
            <person name="Lorenzen M."/>
            <person name="Maselli V."/>
            <person name="Osanai M."/>
            <person name="Park Y."/>
            <person name="Robertson H.M."/>
            <person name="Tu Z."/>
            <person name="Wang J.J."/>
            <person name="Wang S."/>
            <person name="Richards S."/>
            <person name="Song H."/>
            <person name="Zhang L."/>
            <person name="Sodergren E."/>
            <person name="Werner D."/>
            <person name="Stanke M."/>
            <person name="Morgenstern B."/>
            <person name="Solovyev V."/>
            <person name="Kosarev P."/>
            <person name="Brown G."/>
            <person name="Chen H.C."/>
            <person name="Ermolaeva O."/>
            <person name="Hlavina W."/>
            <person name="Kapustin Y."/>
            <person name="Kiryutin B."/>
            <person name="Kitts P."/>
            <person name="Maglott D."/>
            <person name="Pruitt K."/>
            <person name="Sapojnikov V."/>
            <person name="Souvorov A."/>
            <person name="Mackey A.J."/>
            <person name="Waterhouse R.M."/>
            <person name="Wyder S."/>
            <person name="Zdobnov E.M."/>
            <person name="Zdobnov E.M."/>
            <person name="Wyder S."/>
            <person name="Kriventseva E.V."/>
            <person name="Kadowaki T."/>
            <person name="Bork P."/>
            <person name="Aranda M."/>
            <person name="Bao R."/>
            <person name="Beermann A."/>
            <person name="Berns N."/>
            <person name="Bolognesi R."/>
            <person name="Bonneton F."/>
            <person name="Bopp D."/>
            <person name="Brown S.J."/>
            <person name="Bucher G."/>
            <person name="Butts T."/>
            <person name="Chaumot A."/>
            <person name="Denell R.E."/>
            <person name="Ferrier D.E."/>
            <person name="Friedrich M."/>
            <person name="Gordon C.M."/>
            <person name="Jindra M."/>
            <person name="Klingler M."/>
            <person name="Lan Q."/>
            <person name="Lattorff H.M."/>
            <person name="Laudet V."/>
            <person name="von Levetsow C."/>
            <person name="Liu Z."/>
            <person name="Lutz R."/>
            <person name="Lynch J.A."/>
            <person name="da Fonseca R.N."/>
            <person name="Posnien N."/>
            <person name="Reuter R."/>
            <person name="Roth S."/>
            <person name="Savard J."/>
            <person name="Schinko J.B."/>
            <person name="Schmitt C."/>
            <person name="Schoppmeier M."/>
            <person name="Schroder R."/>
            <person name="Shippy T.D."/>
            <person name="Simonnet F."/>
            <person name="Marques-Souza H."/>
            <person name="Tautz D."/>
            <person name="Tomoyasu Y."/>
            <person name="Trauner J."/>
            <person name="Van der Zee M."/>
            <person name="Vervoort M."/>
            <person name="Wittkopp N."/>
            <person name="Wimmer E.A."/>
            <person name="Yang X."/>
            <person name="Jones A.K."/>
            <person name="Sattelle D.B."/>
            <person name="Ebert P.R."/>
            <person name="Nelson D."/>
            <person name="Scott J.G."/>
            <person name="Beeman R.W."/>
            <person name="Muthukrishnan S."/>
            <person name="Kramer K.J."/>
            <person name="Arakane Y."/>
            <person name="Beeman R.W."/>
            <person name="Zhu Q."/>
            <person name="Hogenkamp D."/>
            <person name="Dixit R."/>
            <person name="Oppert B."/>
            <person name="Jiang H."/>
            <person name="Zou Z."/>
            <person name="Marshall J."/>
            <person name="Elpidina E."/>
            <person name="Vinokurov K."/>
            <person name="Oppert C."/>
            <person name="Zou Z."/>
            <person name="Evans J."/>
            <person name="Lu Z."/>
            <person name="Zhao P."/>
            <person name="Sumathipala N."/>
            <person name="Altincicek B."/>
            <person name="Vilcinskas A."/>
            <person name="Williams M."/>
            <person name="Hultmark D."/>
            <person name="Hetru C."/>
            <person name="Jiang H."/>
            <person name="Grimmelikhuijzen C.J."/>
            <person name="Hauser F."/>
            <person name="Cazzamali G."/>
            <person name="Williamson M."/>
            <person name="Park Y."/>
            <person name="Li B."/>
            <person name="Tanaka Y."/>
            <person name="Predel R."/>
            <person name="Neupert S."/>
            <person name="Schachtner J."/>
            <person name="Verleyen P."/>
            <person name="Raible F."/>
            <person name="Bork P."/>
            <person name="Friedrich M."/>
            <person name="Walden K.K."/>
            <person name="Robertson H.M."/>
            <person name="Angeli S."/>
            <person name="Foret S."/>
            <person name="Bucher G."/>
            <person name="Schuetz S."/>
            <person name="Maleszka R."/>
            <person name="Wimmer E.A."/>
            <person name="Beeman R.W."/>
            <person name="Lorenzen M."/>
            <person name="Tomoyasu Y."/>
            <person name="Miller S.C."/>
            <person name="Grossmann D."/>
            <person name="Bucher G."/>
        </authorList>
    </citation>
    <scope>NUCLEOTIDE SEQUENCE [LARGE SCALE GENOMIC DNA]</scope>
    <source>
        <strain evidence="2 3">Georgia GA2</strain>
    </source>
</reference>
<organism evidence="2 3">
    <name type="scientific">Tribolium castaneum</name>
    <name type="common">Red flour beetle</name>
    <dbReference type="NCBI Taxonomy" id="7070"/>
    <lineage>
        <taxon>Eukaryota</taxon>
        <taxon>Metazoa</taxon>
        <taxon>Ecdysozoa</taxon>
        <taxon>Arthropoda</taxon>
        <taxon>Hexapoda</taxon>
        <taxon>Insecta</taxon>
        <taxon>Pterygota</taxon>
        <taxon>Neoptera</taxon>
        <taxon>Endopterygota</taxon>
        <taxon>Coleoptera</taxon>
        <taxon>Polyphaga</taxon>
        <taxon>Cucujiformia</taxon>
        <taxon>Tenebrionidae</taxon>
        <taxon>Tenebrionidae incertae sedis</taxon>
        <taxon>Tribolium</taxon>
    </lineage>
</organism>
<dbReference type="Proteomes" id="UP000007266">
    <property type="component" value="Unassembled WGS sequence"/>
</dbReference>
<dbReference type="EMBL" id="KQ972159">
    <property type="protein sequence ID" value="KYB24627.1"/>
    <property type="molecule type" value="Genomic_DNA"/>
</dbReference>
<keyword evidence="3" id="KW-1185">Reference proteome</keyword>
<dbReference type="PANTHER" id="PTHR34239:SF2">
    <property type="entry name" value="TRANSPOSABLE ELEMENT P TRANSPOSASE_THAP9 CONSERVED DOMAIN-CONTAINING PROTEIN"/>
    <property type="match status" value="1"/>
</dbReference>
<sequence>MGKSHRSSSRSSSVSSTDAHKTKPSRQIRPRKAFTPFGTESPQISSRPETSHQASKESEGFDRGTFSRCPTPISLPTNGGEPETADVLVCLEPDLEKEVLALLGDDPSEKSEEIHLHEALTVRWNYNLTRGLDAQVKTALLGKYQTPINCELLKAPEILPALADIQIKKDKYQRLGQSQLGVGLTSLGEALTLLLKESGSRNEELLKLLIDSGKILTDLFFNMSRSRRANIAQNLNKSMKDIIQKDTPGHFLFGEDLSERIKSAKTLQKSS</sequence>
<dbReference type="InParanoid" id="A0A139W9M6"/>
<gene>
    <name evidence="2" type="primary">AUGUSTUS-3.0.2_31949</name>
    <name evidence="2" type="ORF">TcasGA2_TC031949</name>
</gene>
<accession>A0A139W9M6</accession>
<evidence type="ECO:0000313" key="3">
    <source>
        <dbReference type="Proteomes" id="UP000007266"/>
    </source>
</evidence>
<feature type="region of interest" description="Disordered" evidence="1">
    <location>
        <begin position="1"/>
        <end position="83"/>
    </location>
</feature>